<dbReference type="EMBL" id="CACTIH010009681">
    <property type="protein sequence ID" value="CAA3032766.1"/>
    <property type="molecule type" value="Genomic_DNA"/>
</dbReference>
<protein>
    <submittedName>
        <fullName evidence="1">Uncharacterized protein</fullName>
    </submittedName>
</protein>
<organism evidence="1 2">
    <name type="scientific">Olea europaea subsp. europaea</name>
    <dbReference type="NCBI Taxonomy" id="158383"/>
    <lineage>
        <taxon>Eukaryota</taxon>
        <taxon>Viridiplantae</taxon>
        <taxon>Streptophyta</taxon>
        <taxon>Embryophyta</taxon>
        <taxon>Tracheophyta</taxon>
        <taxon>Spermatophyta</taxon>
        <taxon>Magnoliopsida</taxon>
        <taxon>eudicotyledons</taxon>
        <taxon>Gunneridae</taxon>
        <taxon>Pentapetalae</taxon>
        <taxon>asterids</taxon>
        <taxon>lamiids</taxon>
        <taxon>Lamiales</taxon>
        <taxon>Oleaceae</taxon>
        <taxon>Oleeae</taxon>
        <taxon>Olea</taxon>
    </lineage>
</organism>
<dbReference type="Gramene" id="OE9A103737T1">
    <property type="protein sequence ID" value="OE9A103737C1"/>
    <property type="gene ID" value="OE9A103737"/>
</dbReference>
<evidence type="ECO:0000313" key="2">
    <source>
        <dbReference type="Proteomes" id="UP000594638"/>
    </source>
</evidence>
<dbReference type="Proteomes" id="UP000594638">
    <property type="component" value="Unassembled WGS sequence"/>
</dbReference>
<sequence length="116" mass="12391">MVEAKENSLQIQSTTMVEEQNIVGLDDGANDLYSVAHWVCRDSHEALCCGIGQEGGGAAIEIDGVQGCGGAGALAEEAKARYEKAKFKVRDMMPSMGSVYTFFSCMIPLKGLLKLV</sequence>
<dbReference type="AlphaFoldDB" id="A0A8S0VIQ6"/>
<name>A0A8S0VIQ6_OLEEU</name>
<keyword evidence="2" id="KW-1185">Reference proteome</keyword>
<comment type="caution">
    <text evidence="1">The sequence shown here is derived from an EMBL/GenBank/DDBJ whole genome shotgun (WGS) entry which is preliminary data.</text>
</comment>
<reference evidence="1 2" key="1">
    <citation type="submission" date="2019-12" db="EMBL/GenBank/DDBJ databases">
        <authorList>
            <person name="Alioto T."/>
            <person name="Alioto T."/>
            <person name="Gomez Garrido J."/>
        </authorList>
    </citation>
    <scope>NUCLEOTIDE SEQUENCE [LARGE SCALE GENOMIC DNA]</scope>
</reference>
<proteinExistence type="predicted"/>
<accession>A0A8S0VIQ6</accession>
<gene>
    <name evidence="1" type="ORF">OLEA9_A103737</name>
</gene>
<evidence type="ECO:0000313" key="1">
    <source>
        <dbReference type="EMBL" id="CAA3032766.1"/>
    </source>
</evidence>